<name>A0A9W5Z0N6_9EURO</name>
<dbReference type="Proteomes" id="UP001143548">
    <property type="component" value="Unassembled WGS sequence"/>
</dbReference>
<organism evidence="2 3">
    <name type="scientific">Aspergillus brasiliensis</name>
    <dbReference type="NCBI Taxonomy" id="319629"/>
    <lineage>
        <taxon>Eukaryota</taxon>
        <taxon>Fungi</taxon>
        <taxon>Dikarya</taxon>
        <taxon>Ascomycota</taxon>
        <taxon>Pezizomycotina</taxon>
        <taxon>Eurotiomycetes</taxon>
        <taxon>Eurotiomycetidae</taxon>
        <taxon>Eurotiales</taxon>
        <taxon>Aspergillaceae</taxon>
        <taxon>Aspergillus</taxon>
        <taxon>Aspergillus subgen. Circumdati</taxon>
    </lineage>
</organism>
<feature type="compositionally biased region" description="Basic residues" evidence="1">
    <location>
        <begin position="403"/>
        <end position="414"/>
    </location>
</feature>
<proteinExistence type="predicted"/>
<feature type="compositionally biased region" description="Basic and acidic residues" evidence="1">
    <location>
        <begin position="339"/>
        <end position="354"/>
    </location>
</feature>
<dbReference type="EMBL" id="BROQ01000115">
    <property type="protein sequence ID" value="GKZ25586.1"/>
    <property type="molecule type" value="Genomic_DNA"/>
</dbReference>
<dbReference type="PANTHER" id="PTHR37538">
    <property type="entry name" value="BTB DOMAIN-CONTAINING PROTEIN"/>
    <property type="match status" value="1"/>
</dbReference>
<feature type="compositionally biased region" description="Low complexity" evidence="1">
    <location>
        <begin position="417"/>
        <end position="426"/>
    </location>
</feature>
<dbReference type="AlphaFoldDB" id="A0A9W5Z0N6"/>
<protein>
    <recommendedName>
        <fullName evidence="4">BTB domain-containing protein</fullName>
    </recommendedName>
</protein>
<evidence type="ECO:0008006" key="4">
    <source>
        <dbReference type="Google" id="ProtNLM"/>
    </source>
</evidence>
<feature type="compositionally biased region" description="Polar residues" evidence="1">
    <location>
        <begin position="253"/>
        <end position="262"/>
    </location>
</feature>
<feature type="region of interest" description="Disordered" evidence="1">
    <location>
        <begin position="233"/>
        <end position="446"/>
    </location>
</feature>
<gene>
    <name evidence="2" type="ORF">AbraCBS73388_001228</name>
</gene>
<feature type="region of interest" description="Disordered" evidence="1">
    <location>
        <begin position="19"/>
        <end position="40"/>
    </location>
</feature>
<evidence type="ECO:0000256" key="1">
    <source>
        <dbReference type="SAM" id="MobiDB-lite"/>
    </source>
</evidence>
<evidence type="ECO:0000313" key="2">
    <source>
        <dbReference type="EMBL" id="GKZ25586.1"/>
    </source>
</evidence>
<reference evidence="2" key="1">
    <citation type="submission" date="2022-07" db="EMBL/GenBank/DDBJ databases">
        <title>Taxonomy of Aspergillus series Nigri: significant species reduction supported by multi-species coalescent approaches.</title>
        <authorList>
            <person name="Bian C."/>
            <person name="Kusuya Y."/>
            <person name="Sklenar F."/>
            <person name="D'hooge E."/>
            <person name="Yaguchi T."/>
            <person name="Takahashi H."/>
            <person name="Hubka V."/>
        </authorList>
    </citation>
    <scope>NUCLEOTIDE SEQUENCE</scope>
    <source>
        <strain evidence="2">CBS 733.88</strain>
    </source>
</reference>
<comment type="caution">
    <text evidence="2">The sequence shown here is derived from an EMBL/GenBank/DDBJ whole genome shotgun (WGS) entry which is preliminary data.</text>
</comment>
<sequence length="446" mass="49417">MTSPLYNLFAGSAKKPAQPAQNVFSSTGSSPNQVTEYPQPSVSPYAGPINRITIGSTTYFIPDYYVSKIPTLKFPHVTEFSLQEMYADIGHTFIHYLYTGEYQTLAEPFILPLQKARVREFKRSLYAFHLAQTHQIMGLLDHAKRYMQTFVTSVTTLELLQFSREIYASLLTGRKWFEWFLQDQLTAAFGASEARFREDVLKYGVGSDARFDQFILELVMKIYSGSMAKLTKATPNVSAARRDTPNFDEDASTDQTTLVADSNDTKSDPEASLDGSDNSVKDSKSSDAVPEQQDAKPPSPSPRSASPLPFVFRCPQPVRVQMPAMEPASPKIEPASPKTEPKSEPEPEPKEASKPETAPKPIPEKAAQQEEAPVDKPESNLKTTPRRGAQTPEHHASGYHSSPQKKSKKKKKGGNKSGNSNTPSKPYDGGPKKWEQKTAPVSFPFA</sequence>
<evidence type="ECO:0000313" key="3">
    <source>
        <dbReference type="Proteomes" id="UP001143548"/>
    </source>
</evidence>
<accession>A0A9W5Z0N6</accession>
<dbReference type="PANTHER" id="PTHR37538:SF1">
    <property type="entry name" value="BTB DOMAIN-CONTAINING PROTEIN"/>
    <property type="match status" value="1"/>
</dbReference>